<name>A0AA35TA80_GEOBA</name>
<comment type="caution">
    <text evidence="2">The sequence shown here is derived from an EMBL/GenBank/DDBJ whole genome shotgun (WGS) entry which is preliminary data.</text>
</comment>
<dbReference type="Pfam" id="PF00296">
    <property type="entry name" value="Bac_luciferase"/>
    <property type="match status" value="1"/>
</dbReference>
<accession>A0AA35TA80</accession>
<keyword evidence="3" id="KW-1185">Reference proteome</keyword>
<dbReference type="AlphaFoldDB" id="A0AA35TA80"/>
<gene>
    <name evidence="2" type="ORF">GBAR_LOCUS24240</name>
</gene>
<dbReference type="SUPFAM" id="SSF51679">
    <property type="entry name" value="Bacterial luciferase-like"/>
    <property type="match status" value="1"/>
</dbReference>
<evidence type="ECO:0000313" key="2">
    <source>
        <dbReference type="EMBL" id="CAI8043711.1"/>
    </source>
</evidence>
<dbReference type="Proteomes" id="UP001174909">
    <property type="component" value="Unassembled WGS sequence"/>
</dbReference>
<dbReference type="InterPro" id="IPR036661">
    <property type="entry name" value="Luciferase-like_sf"/>
</dbReference>
<reference evidence="2" key="1">
    <citation type="submission" date="2023-03" db="EMBL/GenBank/DDBJ databases">
        <authorList>
            <person name="Steffen K."/>
            <person name="Cardenas P."/>
        </authorList>
    </citation>
    <scope>NUCLEOTIDE SEQUENCE</scope>
</reference>
<dbReference type="Gene3D" id="3.20.20.30">
    <property type="entry name" value="Luciferase-like domain"/>
    <property type="match status" value="1"/>
</dbReference>
<evidence type="ECO:0000313" key="3">
    <source>
        <dbReference type="Proteomes" id="UP001174909"/>
    </source>
</evidence>
<feature type="domain" description="Luciferase-like" evidence="1">
    <location>
        <begin position="7"/>
        <end position="116"/>
    </location>
</feature>
<dbReference type="GO" id="GO:0016705">
    <property type="term" value="F:oxidoreductase activity, acting on paired donors, with incorporation or reduction of molecular oxygen"/>
    <property type="evidence" value="ECO:0007669"/>
    <property type="project" value="InterPro"/>
</dbReference>
<dbReference type="InterPro" id="IPR011251">
    <property type="entry name" value="Luciferase-like_dom"/>
</dbReference>
<protein>
    <recommendedName>
        <fullName evidence="1">Luciferase-like domain-containing protein</fullName>
    </recommendedName>
</protein>
<proteinExistence type="predicted"/>
<evidence type="ECO:0000259" key="1">
    <source>
        <dbReference type="Pfam" id="PF00296"/>
    </source>
</evidence>
<organism evidence="2 3">
    <name type="scientific">Geodia barretti</name>
    <name type="common">Barrett's horny sponge</name>
    <dbReference type="NCBI Taxonomy" id="519541"/>
    <lineage>
        <taxon>Eukaryota</taxon>
        <taxon>Metazoa</taxon>
        <taxon>Porifera</taxon>
        <taxon>Demospongiae</taxon>
        <taxon>Heteroscleromorpha</taxon>
        <taxon>Tetractinellida</taxon>
        <taxon>Astrophorina</taxon>
        <taxon>Geodiidae</taxon>
        <taxon>Geodia</taxon>
    </lineage>
</organism>
<sequence>MGGSGVSDVAEAISEYRAAWKEAGHPGEGDVILRVGVYVAEDMERAVTEPRESTMSFYDRIRQGLIQTATSFGGERRVRRAEQMANMTYEDALEDRLIYGTPDFVAQRLEEWRDLLGLSGVIMEPNVGGTISPELLDTSARLFGQEVAPRFR</sequence>
<dbReference type="EMBL" id="CASHTH010003351">
    <property type="protein sequence ID" value="CAI8043711.1"/>
    <property type="molecule type" value="Genomic_DNA"/>
</dbReference>